<dbReference type="EMBL" id="CP039349">
    <property type="protein sequence ID" value="QCD94400.1"/>
    <property type="molecule type" value="Genomic_DNA"/>
</dbReference>
<sequence length="95" mass="11224">MNYNFGVMFIGSDKVNRINLLYRIVKEKEFWIRSRKLRRYIQDENSRQAKAVKEAKLMIAATKEKVKCLVQRLQNEKDVKVQDEVVTSPEESCSL</sequence>
<organism evidence="1 2">
    <name type="scientific">Vigna unguiculata</name>
    <name type="common">Cowpea</name>
    <dbReference type="NCBI Taxonomy" id="3917"/>
    <lineage>
        <taxon>Eukaryota</taxon>
        <taxon>Viridiplantae</taxon>
        <taxon>Streptophyta</taxon>
        <taxon>Embryophyta</taxon>
        <taxon>Tracheophyta</taxon>
        <taxon>Spermatophyta</taxon>
        <taxon>Magnoliopsida</taxon>
        <taxon>eudicotyledons</taxon>
        <taxon>Gunneridae</taxon>
        <taxon>Pentapetalae</taxon>
        <taxon>rosids</taxon>
        <taxon>fabids</taxon>
        <taxon>Fabales</taxon>
        <taxon>Fabaceae</taxon>
        <taxon>Papilionoideae</taxon>
        <taxon>50 kb inversion clade</taxon>
        <taxon>NPAAA clade</taxon>
        <taxon>indigoferoid/millettioid clade</taxon>
        <taxon>Phaseoleae</taxon>
        <taxon>Vigna</taxon>
    </lineage>
</organism>
<keyword evidence="2" id="KW-1185">Reference proteome</keyword>
<protein>
    <submittedName>
        <fullName evidence="1">Uncharacterized protein</fullName>
    </submittedName>
</protein>
<evidence type="ECO:0000313" key="1">
    <source>
        <dbReference type="EMBL" id="QCD94400.1"/>
    </source>
</evidence>
<dbReference type="Proteomes" id="UP000501690">
    <property type="component" value="Linkage Group LG5"/>
</dbReference>
<proteinExistence type="predicted"/>
<reference evidence="1 2" key="1">
    <citation type="submission" date="2019-04" db="EMBL/GenBank/DDBJ databases">
        <title>An improved genome assembly and genetic linkage map for asparagus bean, Vigna unguiculata ssp. sesquipedialis.</title>
        <authorList>
            <person name="Xia Q."/>
            <person name="Zhang R."/>
            <person name="Dong Y."/>
        </authorList>
    </citation>
    <scope>NUCLEOTIDE SEQUENCE [LARGE SCALE GENOMIC DNA]</scope>
    <source>
        <tissue evidence="1">Leaf</tissue>
    </source>
</reference>
<name>A0A4D6M0K9_VIGUN</name>
<gene>
    <name evidence="1" type="ORF">DEO72_LG5g2483</name>
</gene>
<dbReference type="AlphaFoldDB" id="A0A4D6M0K9"/>
<accession>A0A4D6M0K9</accession>
<evidence type="ECO:0000313" key="2">
    <source>
        <dbReference type="Proteomes" id="UP000501690"/>
    </source>
</evidence>